<feature type="domain" description="Response regulatory" evidence="4">
    <location>
        <begin position="5"/>
        <end position="119"/>
    </location>
</feature>
<organism evidence="6 7">
    <name type="scientific">Desulforamulus aquiferis</name>
    <dbReference type="NCBI Taxonomy" id="1397668"/>
    <lineage>
        <taxon>Bacteria</taxon>
        <taxon>Bacillati</taxon>
        <taxon>Bacillota</taxon>
        <taxon>Clostridia</taxon>
        <taxon>Eubacteriales</taxon>
        <taxon>Peptococcaceae</taxon>
        <taxon>Desulforamulus</taxon>
    </lineage>
</organism>
<name>A0AAW7Z8N7_9FIRM</name>
<dbReference type="Pfam" id="PF00072">
    <property type="entry name" value="Response_reg"/>
    <property type="match status" value="1"/>
</dbReference>
<dbReference type="InterPro" id="IPR001789">
    <property type="entry name" value="Sig_transdc_resp-reg_receiver"/>
</dbReference>
<dbReference type="SUPFAM" id="SSF52172">
    <property type="entry name" value="CheY-like"/>
    <property type="match status" value="1"/>
</dbReference>
<evidence type="ECO:0000256" key="3">
    <source>
        <dbReference type="PROSITE-ProRule" id="PRU00169"/>
    </source>
</evidence>
<dbReference type="PANTHER" id="PTHR43367:SF1">
    <property type="entry name" value="TWO-COMPONENT RESPONSE REGULATOR-LIKE APRR6-RELATED"/>
    <property type="match status" value="1"/>
</dbReference>
<dbReference type="PANTHER" id="PTHR43367">
    <property type="match status" value="1"/>
</dbReference>
<sequence length="194" mass="21981">MANQRIIIVDEDETWRKNLKTMLGKLGYLVVGDASDGTGALKQIRTRLPDLLICQDNLPGLSGLELAQILYEDKLGPVILTTDYMQQELVEKAKDARVFAIMLKPIDESHLLPAVELALGNYQEIIKLEKQVSELRDTLETRKLVEKAKGILMKSMRITEEEAFKRIQKQSMNKRISMRAVAEAVILAYNINQV</sequence>
<evidence type="ECO:0000313" key="7">
    <source>
        <dbReference type="Proteomes" id="UP001172911"/>
    </source>
</evidence>
<evidence type="ECO:0000259" key="5">
    <source>
        <dbReference type="PROSITE" id="PS50921"/>
    </source>
</evidence>
<evidence type="ECO:0000256" key="2">
    <source>
        <dbReference type="ARBA" id="ARBA00024867"/>
    </source>
</evidence>
<feature type="domain" description="ANTAR" evidence="5">
    <location>
        <begin position="125"/>
        <end position="186"/>
    </location>
</feature>
<dbReference type="EMBL" id="JARPTC010000001">
    <property type="protein sequence ID" value="MDO7785772.1"/>
    <property type="molecule type" value="Genomic_DNA"/>
</dbReference>
<dbReference type="PROSITE" id="PS50921">
    <property type="entry name" value="ANTAR"/>
    <property type="match status" value="1"/>
</dbReference>
<dbReference type="SMART" id="SM01012">
    <property type="entry name" value="ANTAR"/>
    <property type="match status" value="1"/>
</dbReference>
<evidence type="ECO:0000256" key="1">
    <source>
        <dbReference type="ARBA" id="ARBA00018672"/>
    </source>
</evidence>
<gene>
    <name evidence="6" type="ORF">P6N53_00805</name>
</gene>
<comment type="caution">
    <text evidence="6">The sequence shown here is derived from an EMBL/GenBank/DDBJ whole genome shotgun (WGS) entry which is preliminary data.</text>
</comment>
<dbReference type="GO" id="GO:0003723">
    <property type="term" value="F:RNA binding"/>
    <property type="evidence" value="ECO:0007669"/>
    <property type="project" value="InterPro"/>
</dbReference>
<dbReference type="Gene3D" id="1.10.10.10">
    <property type="entry name" value="Winged helix-like DNA-binding domain superfamily/Winged helix DNA-binding domain"/>
    <property type="match status" value="1"/>
</dbReference>
<reference evidence="6" key="1">
    <citation type="journal article" date="2023" name="J. Hazard. Mater.">
        <title>Anaerobic biodegradation of pyrene and benzo[a]pyrene by a new sulfate-reducing Desulforamulus aquiferis strain DSA.</title>
        <authorList>
            <person name="Zhang Z."/>
            <person name="Sun J."/>
            <person name="Gong X."/>
            <person name="Wang C."/>
            <person name="Wang H."/>
        </authorList>
    </citation>
    <scope>NUCLEOTIDE SEQUENCE</scope>
    <source>
        <strain evidence="6">DSA</strain>
    </source>
</reference>
<dbReference type="InterPro" id="IPR008327">
    <property type="entry name" value="Sig_transdc_resp-reg_antiterm"/>
</dbReference>
<accession>A0AAW7Z8N7</accession>
<dbReference type="GO" id="GO:0000160">
    <property type="term" value="P:phosphorelay signal transduction system"/>
    <property type="evidence" value="ECO:0007669"/>
    <property type="project" value="InterPro"/>
</dbReference>
<evidence type="ECO:0000259" key="4">
    <source>
        <dbReference type="PROSITE" id="PS50110"/>
    </source>
</evidence>
<comment type="caution">
    <text evidence="3">Lacks conserved residue(s) required for the propagation of feature annotation.</text>
</comment>
<dbReference type="InterPro" id="IPR036388">
    <property type="entry name" value="WH-like_DNA-bd_sf"/>
</dbReference>
<dbReference type="Gene3D" id="3.40.50.2300">
    <property type="match status" value="1"/>
</dbReference>
<reference evidence="6" key="2">
    <citation type="submission" date="2023-03" db="EMBL/GenBank/DDBJ databases">
        <authorList>
            <person name="Zhang Z."/>
        </authorList>
    </citation>
    <scope>NUCLEOTIDE SEQUENCE</scope>
    <source>
        <strain evidence="6">DSA</strain>
    </source>
</reference>
<keyword evidence="7" id="KW-1185">Reference proteome</keyword>
<dbReference type="Pfam" id="PF03861">
    <property type="entry name" value="ANTAR"/>
    <property type="match status" value="1"/>
</dbReference>
<dbReference type="SMART" id="SM00448">
    <property type="entry name" value="REC"/>
    <property type="match status" value="1"/>
</dbReference>
<proteinExistence type="predicted"/>
<dbReference type="AlphaFoldDB" id="A0AAW7Z8N7"/>
<dbReference type="PROSITE" id="PS50110">
    <property type="entry name" value="RESPONSE_REGULATORY"/>
    <property type="match status" value="1"/>
</dbReference>
<protein>
    <recommendedName>
        <fullName evidence="1">Stage 0 sporulation protein A homolog</fullName>
    </recommendedName>
</protein>
<dbReference type="RefSeq" id="WP_304540379.1">
    <property type="nucleotide sequence ID" value="NZ_JARPTC010000001.1"/>
</dbReference>
<evidence type="ECO:0000313" key="6">
    <source>
        <dbReference type="EMBL" id="MDO7785772.1"/>
    </source>
</evidence>
<dbReference type="InterPro" id="IPR005561">
    <property type="entry name" value="ANTAR"/>
</dbReference>
<comment type="function">
    <text evidence="2">May play the central regulatory role in sporulation. It may be an element of the effector pathway responsible for the activation of sporulation genes in response to nutritional stress. Spo0A may act in concert with spo0H (a sigma factor) to control the expression of some genes that are critical to the sporulation process.</text>
</comment>
<dbReference type="Proteomes" id="UP001172911">
    <property type="component" value="Unassembled WGS sequence"/>
</dbReference>
<dbReference type="PIRSF" id="PIRSF036382">
    <property type="entry name" value="RR_antiterm"/>
    <property type="match status" value="1"/>
</dbReference>
<dbReference type="InterPro" id="IPR011006">
    <property type="entry name" value="CheY-like_superfamily"/>
</dbReference>